<proteinExistence type="inferred from homology"/>
<feature type="domain" description="Fe2OG dioxygenase" evidence="8">
    <location>
        <begin position="78"/>
        <end position="178"/>
    </location>
</feature>
<feature type="binding site" evidence="7">
    <location>
        <position position="96"/>
    </location>
    <ligand>
        <name>Fe cation</name>
        <dbReference type="ChEBI" id="CHEBI:24875"/>
    </ligand>
</feature>
<dbReference type="InterPro" id="IPR044862">
    <property type="entry name" value="Pro_4_hyd_alph_FE2OG_OXY"/>
</dbReference>
<dbReference type="NCBIfam" id="NF003974">
    <property type="entry name" value="PRK05467.1-3"/>
    <property type="match status" value="1"/>
</dbReference>
<dbReference type="OrthoDB" id="9812472at2"/>
<evidence type="ECO:0000256" key="6">
    <source>
        <dbReference type="ARBA" id="ARBA00023004"/>
    </source>
</evidence>
<comment type="cofactor">
    <cofactor evidence="1 7">
        <name>L-ascorbate</name>
        <dbReference type="ChEBI" id="CHEBI:38290"/>
    </cofactor>
</comment>
<keyword evidence="3 7" id="KW-0847">Vitamin C</keyword>
<reference evidence="9 10" key="1">
    <citation type="submission" date="2012-09" db="EMBL/GenBank/DDBJ databases">
        <title>Draft Genome Sequences of 6 Strains from Genus Thauera.</title>
        <authorList>
            <person name="Liu B."/>
            <person name="Shapleigh J.P."/>
            <person name="Frostegard A.H."/>
        </authorList>
    </citation>
    <scope>NUCLEOTIDE SEQUENCE [LARGE SCALE GENOMIC DNA]</scope>
    <source>
        <strain evidence="10">47Lol / DSM 12138</strain>
    </source>
</reference>
<dbReference type="PANTHER" id="PTHR41536:SF1">
    <property type="entry name" value="PKHD-TYPE HYDROXYLASE YBIX"/>
    <property type="match status" value="1"/>
</dbReference>
<evidence type="ECO:0000256" key="2">
    <source>
        <dbReference type="ARBA" id="ARBA00022723"/>
    </source>
</evidence>
<dbReference type="GO" id="GO:0005506">
    <property type="term" value="F:iron ion binding"/>
    <property type="evidence" value="ECO:0007669"/>
    <property type="project" value="UniProtKB-UniRule"/>
</dbReference>
<dbReference type="InterPro" id="IPR006620">
    <property type="entry name" value="Pro_4_hyd_alph"/>
</dbReference>
<evidence type="ECO:0000256" key="5">
    <source>
        <dbReference type="ARBA" id="ARBA00023002"/>
    </source>
</evidence>
<dbReference type="Gene3D" id="4.10.860.20">
    <property type="entry name" value="Rabenosyn, Rab binding domain"/>
    <property type="match status" value="1"/>
</dbReference>
<evidence type="ECO:0000256" key="3">
    <source>
        <dbReference type="ARBA" id="ARBA00022896"/>
    </source>
</evidence>
<evidence type="ECO:0000313" key="10">
    <source>
        <dbReference type="Proteomes" id="UP000013232"/>
    </source>
</evidence>
<dbReference type="eggNOG" id="COG3128">
    <property type="taxonomic scope" value="Bacteria"/>
</dbReference>
<dbReference type="Gene3D" id="2.60.120.620">
    <property type="entry name" value="q2cbj1_9rhob like domain"/>
    <property type="match status" value="1"/>
</dbReference>
<gene>
    <name evidence="9" type="ORF">C666_15800</name>
</gene>
<dbReference type="PROSITE" id="PS51471">
    <property type="entry name" value="FE2OG_OXY"/>
    <property type="match status" value="1"/>
</dbReference>
<comment type="caution">
    <text evidence="9">The sequence shown here is derived from an EMBL/GenBank/DDBJ whole genome shotgun (WGS) entry which is preliminary data.</text>
</comment>
<dbReference type="NCBIfam" id="NF003975">
    <property type="entry name" value="PRK05467.1-4"/>
    <property type="match status" value="1"/>
</dbReference>
<dbReference type="PANTHER" id="PTHR41536">
    <property type="entry name" value="PKHD-TYPE HYDROXYLASE YBIX"/>
    <property type="match status" value="1"/>
</dbReference>
<sequence>MMLVIPDVLNPQEVAEIRGRLDQARWHDGRETAGYVAVKQKSNEQLQVQDETAVELGRIILRALSANACFISFALPLKILPPMFNRYRGGGEYGFHIDNAIRVDPLSGQRIRTDISTTVFLNAPEEYEGGELIINDTYGIEKVKLPAGHAVVYPGTSLHRVSPVVRGQRLASFFWTQSMVQDDARRAILYDLDNSIQRLATRAENADEVNRLSGTYHNLIRQWGHT</sequence>
<dbReference type="Pfam" id="PF18331">
    <property type="entry name" value="PKHD_C"/>
    <property type="match status" value="1"/>
</dbReference>
<dbReference type="Pfam" id="PF13640">
    <property type="entry name" value="2OG-FeII_Oxy_3"/>
    <property type="match status" value="1"/>
</dbReference>
<evidence type="ECO:0000313" key="9">
    <source>
        <dbReference type="EMBL" id="ENO85230.1"/>
    </source>
</evidence>
<keyword evidence="6 7" id="KW-0408">Iron</keyword>
<feature type="binding site" evidence="7">
    <location>
        <position position="169"/>
    </location>
    <ligand>
        <name>2-oxoglutarate</name>
        <dbReference type="ChEBI" id="CHEBI:16810"/>
    </ligand>
</feature>
<dbReference type="SUPFAM" id="SSF51197">
    <property type="entry name" value="Clavaminate synthase-like"/>
    <property type="match status" value="1"/>
</dbReference>
<dbReference type="STRING" id="1123367.GCA_000621305_01141"/>
<evidence type="ECO:0000256" key="7">
    <source>
        <dbReference type="HAMAP-Rule" id="MF_00657"/>
    </source>
</evidence>
<evidence type="ECO:0000259" key="8">
    <source>
        <dbReference type="PROSITE" id="PS51471"/>
    </source>
</evidence>
<name>N6Y121_THAL4</name>
<evidence type="ECO:0000256" key="4">
    <source>
        <dbReference type="ARBA" id="ARBA00022964"/>
    </source>
</evidence>
<feature type="binding site" evidence="7">
    <location>
        <position position="98"/>
    </location>
    <ligand>
        <name>Fe cation</name>
        <dbReference type="ChEBI" id="CHEBI:24875"/>
    </ligand>
</feature>
<dbReference type="GO" id="GO:0006879">
    <property type="term" value="P:intracellular iron ion homeostasis"/>
    <property type="evidence" value="ECO:0007669"/>
    <property type="project" value="TreeGrafter"/>
</dbReference>
<dbReference type="Proteomes" id="UP000013232">
    <property type="component" value="Unassembled WGS sequence"/>
</dbReference>
<keyword evidence="4 7" id="KW-0223">Dioxygenase</keyword>
<accession>N6Y121</accession>
<keyword evidence="5 7" id="KW-0560">Oxidoreductase</keyword>
<dbReference type="AlphaFoldDB" id="N6Y121"/>
<dbReference type="InterPro" id="IPR023550">
    <property type="entry name" value="PKHD_hydroxylase"/>
</dbReference>
<keyword evidence="10" id="KW-1185">Reference proteome</keyword>
<keyword evidence="2 7" id="KW-0479">Metal-binding</keyword>
<dbReference type="SMART" id="SM00702">
    <property type="entry name" value="P4Hc"/>
    <property type="match status" value="1"/>
</dbReference>
<dbReference type="GO" id="GO:0006974">
    <property type="term" value="P:DNA damage response"/>
    <property type="evidence" value="ECO:0007669"/>
    <property type="project" value="TreeGrafter"/>
</dbReference>
<organism evidence="9 10">
    <name type="scientific">Thauera linaloolentis (strain DSM 12138 / JCM 21573 / CCUG 41526 / CIP 105981 / IAM 15112 / NBRC 102519 / 47Lol)</name>
    <dbReference type="NCBI Taxonomy" id="1123367"/>
    <lineage>
        <taxon>Bacteria</taxon>
        <taxon>Pseudomonadati</taxon>
        <taxon>Pseudomonadota</taxon>
        <taxon>Betaproteobacteria</taxon>
        <taxon>Rhodocyclales</taxon>
        <taxon>Zoogloeaceae</taxon>
        <taxon>Thauera</taxon>
    </lineage>
</organism>
<evidence type="ECO:0000256" key="1">
    <source>
        <dbReference type="ARBA" id="ARBA00001961"/>
    </source>
</evidence>
<protein>
    <recommendedName>
        <fullName evidence="8">Fe2OG dioxygenase domain-containing protein</fullName>
    </recommendedName>
</protein>
<dbReference type="EMBL" id="AMXE01000081">
    <property type="protein sequence ID" value="ENO85230.1"/>
    <property type="molecule type" value="Genomic_DNA"/>
</dbReference>
<dbReference type="InterPro" id="IPR041097">
    <property type="entry name" value="PKHD_C"/>
</dbReference>
<feature type="binding site" evidence="7">
    <location>
        <position position="159"/>
    </location>
    <ligand>
        <name>Fe cation</name>
        <dbReference type="ChEBI" id="CHEBI:24875"/>
    </ligand>
</feature>
<dbReference type="InterPro" id="IPR005123">
    <property type="entry name" value="Oxoglu/Fe-dep_dioxygenase_dom"/>
</dbReference>
<comment type="cofactor">
    <cofactor evidence="7">
        <name>Fe(2+)</name>
        <dbReference type="ChEBI" id="CHEBI:29033"/>
    </cofactor>
    <text evidence="7">Binds 1 Fe(2+) ion per subunit.</text>
</comment>
<dbReference type="GO" id="GO:0031418">
    <property type="term" value="F:L-ascorbic acid binding"/>
    <property type="evidence" value="ECO:0007669"/>
    <property type="project" value="UniProtKB-KW"/>
</dbReference>
<dbReference type="HAMAP" id="MF_00657">
    <property type="entry name" value="Hydroxyl_YbiX"/>
    <property type="match status" value="1"/>
</dbReference>
<dbReference type="RefSeq" id="WP_004343076.1">
    <property type="nucleotide sequence ID" value="NZ_AMXE01000081.1"/>
</dbReference>
<dbReference type="GO" id="GO:0016706">
    <property type="term" value="F:2-oxoglutarate-dependent dioxygenase activity"/>
    <property type="evidence" value="ECO:0007669"/>
    <property type="project" value="UniProtKB-UniRule"/>
</dbReference>